<organism evidence="2 3">
    <name type="scientific">Periplaneta americana</name>
    <name type="common">American cockroach</name>
    <name type="synonym">Blatta americana</name>
    <dbReference type="NCBI Taxonomy" id="6978"/>
    <lineage>
        <taxon>Eukaryota</taxon>
        <taxon>Metazoa</taxon>
        <taxon>Ecdysozoa</taxon>
        <taxon>Arthropoda</taxon>
        <taxon>Hexapoda</taxon>
        <taxon>Insecta</taxon>
        <taxon>Pterygota</taxon>
        <taxon>Neoptera</taxon>
        <taxon>Polyneoptera</taxon>
        <taxon>Dictyoptera</taxon>
        <taxon>Blattodea</taxon>
        <taxon>Blattoidea</taxon>
        <taxon>Blattidae</taxon>
        <taxon>Blattinae</taxon>
        <taxon>Periplaneta</taxon>
    </lineage>
</organism>
<proteinExistence type="predicted"/>
<sequence>MTTGSVKDAGRTGRPSTSRSEENVAIVREMFNRSSAKSTLKQLAIAESRVRGTSGVAEIIELPPVETPLRAATDTRRLRLQDGV</sequence>
<evidence type="ECO:0000313" key="3">
    <source>
        <dbReference type="Proteomes" id="UP001148838"/>
    </source>
</evidence>
<evidence type="ECO:0000256" key="1">
    <source>
        <dbReference type="SAM" id="MobiDB-lite"/>
    </source>
</evidence>
<dbReference type="EMBL" id="JAJSOF020000017">
    <property type="protein sequence ID" value="KAJ4440517.1"/>
    <property type="molecule type" value="Genomic_DNA"/>
</dbReference>
<name>A0ABQ8T235_PERAM</name>
<dbReference type="Proteomes" id="UP001148838">
    <property type="component" value="Unassembled WGS sequence"/>
</dbReference>
<protein>
    <submittedName>
        <fullName evidence="2">Uncharacterized protein</fullName>
    </submittedName>
</protein>
<gene>
    <name evidence="2" type="ORF">ANN_08658</name>
</gene>
<keyword evidence="3" id="KW-1185">Reference proteome</keyword>
<evidence type="ECO:0000313" key="2">
    <source>
        <dbReference type="EMBL" id="KAJ4440517.1"/>
    </source>
</evidence>
<feature type="region of interest" description="Disordered" evidence="1">
    <location>
        <begin position="1"/>
        <end position="24"/>
    </location>
</feature>
<comment type="caution">
    <text evidence="2">The sequence shown here is derived from an EMBL/GenBank/DDBJ whole genome shotgun (WGS) entry which is preliminary data.</text>
</comment>
<accession>A0ABQ8T235</accession>
<reference evidence="2 3" key="1">
    <citation type="journal article" date="2022" name="Allergy">
        <title>Genome assembly and annotation of Periplaneta americana reveal a comprehensive cockroach allergen profile.</title>
        <authorList>
            <person name="Wang L."/>
            <person name="Xiong Q."/>
            <person name="Saelim N."/>
            <person name="Wang L."/>
            <person name="Nong W."/>
            <person name="Wan A.T."/>
            <person name="Shi M."/>
            <person name="Liu X."/>
            <person name="Cao Q."/>
            <person name="Hui J.H.L."/>
            <person name="Sookrung N."/>
            <person name="Leung T.F."/>
            <person name="Tungtrongchitr A."/>
            <person name="Tsui S.K.W."/>
        </authorList>
    </citation>
    <scope>NUCLEOTIDE SEQUENCE [LARGE SCALE GENOMIC DNA]</scope>
    <source>
        <strain evidence="2">PWHHKU_190912</strain>
    </source>
</reference>